<keyword evidence="2" id="KW-0808">Transferase</keyword>
<comment type="caution">
    <text evidence="2">The sequence shown here is derived from an EMBL/GenBank/DDBJ whole genome shotgun (WGS) entry which is preliminary data.</text>
</comment>
<dbReference type="InterPro" id="IPR011009">
    <property type="entry name" value="Kinase-like_dom_sf"/>
</dbReference>
<dbReference type="EC" id="2.7.1.-" evidence="2"/>
<accession>A0A7W4W4J4</accession>
<evidence type="ECO:0000313" key="3">
    <source>
        <dbReference type="Proteomes" id="UP000537130"/>
    </source>
</evidence>
<organism evidence="2 3">
    <name type="scientific">Litorivivens lipolytica</name>
    <dbReference type="NCBI Taxonomy" id="1524264"/>
    <lineage>
        <taxon>Bacteria</taxon>
        <taxon>Pseudomonadati</taxon>
        <taxon>Pseudomonadota</taxon>
        <taxon>Gammaproteobacteria</taxon>
        <taxon>Litorivivens</taxon>
    </lineage>
</organism>
<dbReference type="AlphaFoldDB" id="A0A7W4W4J4"/>
<dbReference type="GO" id="GO:0016301">
    <property type="term" value="F:kinase activity"/>
    <property type="evidence" value="ECO:0007669"/>
    <property type="project" value="InterPro"/>
</dbReference>
<evidence type="ECO:0000313" key="2">
    <source>
        <dbReference type="EMBL" id="MBB3047302.1"/>
    </source>
</evidence>
<proteinExistence type="predicted"/>
<dbReference type="Proteomes" id="UP000537130">
    <property type="component" value="Unassembled WGS sequence"/>
</dbReference>
<dbReference type="InterPro" id="IPR017172">
    <property type="entry name" value="Lsacc_core_hep_kinase_RfaP"/>
</dbReference>
<dbReference type="NCBIfam" id="NF011703">
    <property type="entry name" value="PRK15123.1"/>
    <property type="match status" value="1"/>
</dbReference>
<protein>
    <submittedName>
        <fullName evidence="2">Heptose I phosphotransferase</fullName>
        <ecNumber evidence="2">2.7.1.-</ecNumber>
    </submittedName>
</protein>
<keyword evidence="3" id="KW-1185">Reference proteome</keyword>
<dbReference type="RefSeq" id="WP_183409933.1">
    <property type="nucleotide sequence ID" value="NZ_JACHWY010000001.1"/>
</dbReference>
<sequence length="260" mass="29754">MSGSLNVGSAPEEAFNFAASREGRVFRDLPGRKTLRFEYCGKSYFLKYHSGVGWREILKNICLLKRPVICAQDERRAIEVLSQAGVDTMTLAAFGVRGVNPAAIESFLITEELKPTLSLEDFIGSDRAADTRLRRGIIRKVAKMTSIMHSVGMNHRDLYLCHFLLDTACLEKGGIKISLIDLHRAQIRSQVPARWRAKDLASLYFSAWAAGLTDRERLLFLSCYFELPLKVIFKREKRLLQWLELESYRLRVKFERKYAG</sequence>
<dbReference type="PIRSF" id="PIRSF037318">
    <property type="entry name" value="RfaP"/>
    <property type="match status" value="1"/>
</dbReference>
<dbReference type="EMBL" id="JACHWY010000001">
    <property type="protein sequence ID" value="MBB3047302.1"/>
    <property type="molecule type" value="Genomic_DNA"/>
</dbReference>
<dbReference type="Pfam" id="PF06293">
    <property type="entry name" value="Kdo"/>
    <property type="match status" value="1"/>
</dbReference>
<name>A0A7W4W4J4_9GAMM</name>
<reference evidence="2 3" key="1">
    <citation type="submission" date="2020-08" db="EMBL/GenBank/DDBJ databases">
        <title>Genomic Encyclopedia of Type Strains, Phase III (KMG-III): the genomes of soil and plant-associated and newly described type strains.</title>
        <authorList>
            <person name="Whitman W."/>
        </authorList>
    </citation>
    <scope>NUCLEOTIDE SEQUENCE [LARGE SCALE GENOMIC DNA]</scope>
    <source>
        <strain evidence="2 3">CECT 8654</strain>
    </source>
</reference>
<evidence type="ECO:0000256" key="1">
    <source>
        <dbReference type="PIRSR" id="PIRSR037318-50"/>
    </source>
</evidence>
<feature type="active site" evidence="1">
    <location>
        <position position="157"/>
    </location>
</feature>
<dbReference type="SUPFAM" id="SSF56112">
    <property type="entry name" value="Protein kinase-like (PK-like)"/>
    <property type="match status" value="1"/>
</dbReference>
<gene>
    <name evidence="2" type="ORF">FHR99_001538</name>
</gene>
<dbReference type="GO" id="GO:0009103">
    <property type="term" value="P:lipopolysaccharide biosynthetic process"/>
    <property type="evidence" value="ECO:0007669"/>
    <property type="project" value="InterPro"/>
</dbReference>